<evidence type="ECO:0000313" key="3">
    <source>
        <dbReference type="Proteomes" id="UP001341840"/>
    </source>
</evidence>
<sequence length="148" mass="15752">MEKMSIGIRINYQGLDKFKGAQSVGRKAASHSNPTTQKGTSASPKKHIPTKSSAKPSTISTRAKQTTKAASSQPNSLAHTAPKQVVNTTLSQPTSAASGSGSNKLGSTSSQNNGKRTKFFLSNSGDPHVSPKKLRQKAKLPPRKWRNL</sequence>
<proteinExistence type="predicted"/>
<organism evidence="2 3">
    <name type="scientific">Stylosanthes scabra</name>
    <dbReference type="NCBI Taxonomy" id="79078"/>
    <lineage>
        <taxon>Eukaryota</taxon>
        <taxon>Viridiplantae</taxon>
        <taxon>Streptophyta</taxon>
        <taxon>Embryophyta</taxon>
        <taxon>Tracheophyta</taxon>
        <taxon>Spermatophyta</taxon>
        <taxon>Magnoliopsida</taxon>
        <taxon>eudicotyledons</taxon>
        <taxon>Gunneridae</taxon>
        <taxon>Pentapetalae</taxon>
        <taxon>rosids</taxon>
        <taxon>fabids</taxon>
        <taxon>Fabales</taxon>
        <taxon>Fabaceae</taxon>
        <taxon>Papilionoideae</taxon>
        <taxon>50 kb inversion clade</taxon>
        <taxon>dalbergioids sensu lato</taxon>
        <taxon>Dalbergieae</taxon>
        <taxon>Pterocarpus clade</taxon>
        <taxon>Stylosanthes</taxon>
    </lineage>
</organism>
<evidence type="ECO:0000256" key="1">
    <source>
        <dbReference type="SAM" id="MobiDB-lite"/>
    </source>
</evidence>
<name>A0ABU6SHE9_9FABA</name>
<dbReference type="EMBL" id="JASCZI010060705">
    <property type="protein sequence ID" value="MED6135438.1"/>
    <property type="molecule type" value="Genomic_DNA"/>
</dbReference>
<feature type="region of interest" description="Disordered" evidence="1">
    <location>
        <begin position="1"/>
        <end position="148"/>
    </location>
</feature>
<gene>
    <name evidence="2" type="ORF">PIB30_046463</name>
</gene>
<comment type="caution">
    <text evidence="2">The sequence shown here is derived from an EMBL/GenBank/DDBJ whole genome shotgun (WGS) entry which is preliminary data.</text>
</comment>
<dbReference type="Proteomes" id="UP001341840">
    <property type="component" value="Unassembled WGS sequence"/>
</dbReference>
<accession>A0ABU6SHE9</accession>
<feature type="compositionally biased region" description="Polar residues" evidence="1">
    <location>
        <begin position="30"/>
        <end position="43"/>
    </location>
</feature>
<feature type="compositionally biased region" description="Polar residues" evidence="1">
    <location>
        <begin position="85"/>
        <end position="125"/>
    </location>
</feature>
<keyword evidence="3" id="KW-1185">Reference proteome</keyword>
<feature type="compositionally biased region" description="Polar residues" evidence="1">
    <location>
        <begin position="50"/>
        <end position="78"/>
    </location>
</feature>
<evidence type="ECO:0000313" key="2">
    <source>
        <dbReference type="EMBL" id="MED6135438.1"/>
    </source>
</evidence>
<feature type="compositionally biased region" description="Basic residues" evidence="1">
    <location>
        <begin position="130"/>
        <end position="148"/>
    </location>
</feature>
<protein>
    <submittedName>
        <fullName evidence="2">Uncharacterized protein</fullName>
    </submittedName>
</protein>
<reference evidence="2 3" key="1">
    <citation type="journal article" date="2023" name="Plants (Basel)">
        <title>Bridging the Gap: Combining Genomics and Transcriptomics Approaches to Understand Stylosanthes scabra, an Orphan Legume from the Brazilian Caatinga.</title>
        <authorList>
            <person name="Ferreira-Neto J.R.C."/>
            <person name="da Silva M.D."/>
            <person name="Binneck E."/>
            <person name="de Melo N.F."/>
            <person name="da Silva R.H."/>
            <person name="de Melo A.L.T.M."/>
            <person name="Pandolfi V."/>
            <person name="Bustamante F.O."/>
            <person name="Brasileiro-Vidal A.C."/>
            <person name="Benko-Iseppon A.M."/>
        </authorList>
    </citation>
    <scope>NUCLEOTIDE SEQUENCE [LARGE SCALE GENOMIC DNA]</scope>
    <source>
        <tissue evidence="2">Leaves</tissue>
    </source>
</reference>